<gene>
    <name evidence="4" type="ORF">VQ7734_03610</name>
</gene>
<keyword evidence="5" id="KW-1185">Reference proteome</keyword>
<proteinExistence type="predicted"/>
<dbReference type="Pfam" id="PF13508">
    <property type="entry name" value="Acetyltransf_7"/>
    <property type="match status" value="1"/>
</dbReference>
<evidence type="ECO:0000256" key="1">
    <source>
        <dbReference type="ARBA" id="ARBA00022679"/>
    </source>
</evidence>
<protein>
    <submittedName>
        <fullName evidence="4">Acetyltransferase (GNAT) family protein</fullName>
    </submittedName>
</protein>
<dbReference type="GO" id="GO:0016747">
    <property type="term" value="F:acyltransferase activity, transferring groups other than amino-acyl groups"/>
    <property type="evidence" value="ECO:0007669"/>
    <property type="project" value="InterPro"/>
</dbReference>
<keyword evidence="2" id="KW-0012">Acyltransferase</keyword>
<name>A0A1M7YYZ6_9VIBR</name>
<dbReference type="Proteomes" id="UP000184600">
    <property type="component" value="Unassembled WGS sequence"/>
</dbReference>
<dbReference type="EMBL" id="FRFG01000048">
    <property type="protein sequence ID" value="SHO57840.1"/>
    <property type="molecule type" value="Genomic_DNA"/>
</dbReference>
<evidence type="ECO:0000256" key="2">
    <source>
        <dbReference type="ARBA" id="ARBA00023315"/>
    </source>
</evidence>
<dbReference type="SUPFAM" id="SSF55729">
    <property type="entry name" value="Acyl-CoA N-acyltransferases (Nat)"/>
    <property type="match status" value="1"/>
</dbReference>
<dbReference type="CDD" id="cd04301">
    <property type="entry name" value="NAT_SF"/>
    <property type="match status" value="1"/>
</dbReference>
<evidence type="ECO:0000313" key="5">
    <source>
        <dbReference type="Proteomes" id="UP000184600"/>
    </source>
</evidence>
<dbReference type="RefSeq" id="WP_073585188.1">
    <property type="nucleotide sequence ID" value="NZ_AP024897.1"/>
</dbReference>
<dbReference type="PANTHER" id="PTHR43877">
    <property type="entry name" value="AMINOALKYLPHOSPHONATE N-ACETYLTRANSFERASE-RELATED-RELATED"/>
    <property type="match status" value="1"/>
</dbReference>
<feature type="domain" description="N-acetyltransferase" evidence="3">
    <location>
        <begin position="10"/>
        <end position="167"/>
    </location>
</feature>
<dbReference type="AlphaFoldDB" id="A0A1M7YYZ6"/>
<evidence type="ECO:0000313" key="4">
    <source>
        <dbReference type="EMBL" id="SHO57840.1"/>
    </source>
</evidence>
<dbReference type="InterPro" id="IPR000182">
    <property type="entry name" value="GNAT_dom"/>
</dbReference>
<sequence length="170" mass="18999">MQKLNIPDGLHIRPSTAADKPFLEKLHHATRQDLQWIDGEKDLIESIVELQFQAQTGGYGEQFPNAMYFIIEKQRERIGKATIDFGHNEVRLVDIAFLPEARGHGFGKAIIQSFQTAAAQSGLPVSLTVMQQNLNAKQFYISLGFQVESVTAPYELMVWYPPAVKIIAGG</sequence>
<organism evidence="4 5">
    <name type="scientific">Vibrio quintilis</name>
    <dbReference type="NCBI Taxonomy" id="1117707"/>
    <lineage>
        <taxon>Bacteria</taxon>
        <taxon>Pseudomonadati</taxon>
        <taxon>Pseudomonadota</taxon>
        <taxon>Gammaproteobacteria</taxon>
        <taxon>Vibrionales</taxon>
        <taxon>Vibrionaceae</taxon>
        <taxon>Vibrio</taxon>
    </lineage>
</organism>
<dbReference type="STRING" id="1117707.VQ7734_03610"/>
<dbReference type="InterPro" id="IPR016181">
    <property type="entry name" value="Acyl_CoA_acyltransferase"/>
</dbReference>
<evidence type="ECO:0000259" key="3">
    <source>
        <dbReference type="PROSITE" id="PS51186"/>
    </source>
</evidence>
<dbReference type="Gene3D" id="3.40.630.30">
    <property type="match status" value="1"/>
</dbReference>
<dbReference type="PROSITE" id="PS51186">
    <property type="entry name" value="GNAT"/>
    <property type="match status" value="1"/>
</dbReference>
<dbReference type="OrthoDB" id="9805924at2"/>
<dbReference type="InterPro" id="IPR050832">
    <property type="entry name" value="Bact_Acetyltransf"/>
</dbReference>
<keyword evidence="1 4" id="KW-0808">Transferase</keyword>
<accession>A0A1M7YYZ6</accession>
<reference evidence="5" key="1">
    <citation type="submission" date="2016-12" db="EMBL/GenBank/DDBJ databases">
        <authorList>
            <person name="Rodrigo-Torres L."/>
            <person name="Arahal R.D."/>
            <person name="Lucena T."/>
        </authorList>
    </citation>
    <scope>NUCLEOTIDE SEQUENCE [LARGE SCALE GENOMIC DNA]</scope>
</reference>